<feature type="non-terminal residue" evidence="1">
    <location>
        <position position="1"/>
    </location>
</feature>
<dbReference type="AlphaFoldDB" id="A0A1D2J846"/>
<comment type="caution">
    <text evidence="1">The sequence shown here is derived from an EMBL/GenBank/DDBJ whole genome shotgun (WGS) entry which is preliminary data.</text>
</comment>
<sequence length="30" mass="3731">IIFFFINDEIEFEYIKHLNTTTKIYQISSY</sequence>
<reference evidence="1 2" key="1">
    <citation type="submission" date="2016-06" db="EMBL/GenBank/DDBJ databases">
        <authorList>
            <person name="Kjaerup R.B."/>
            <person name="Dalgaard T.S."/>
            <person name="Juul-Madsen H.R."/>
        </authorList>
    </citation>
    <scope>NUCLEOTIDE SEQUENCE [LARGE SCALE GENOMIC DNA]</scope>
    <source>
        <strain evidence="1 2">Pb300</strain>
    </source>
</reference>
<evidence type="ECO:0000313" key="2">
    <source>
        <dbReference type="Proteomes" id="UP000242814"/>
    </source>
</evidence>
<name>A0A1D2J846_PARBR</name>
<gene>
    <name evidence="1" type="ORF">ACO22_06207</name>
</gene>
<organism evidence="1 2">
    <name type="scientific">Paracoccidioides brasiliensis</name>
    <dbReference type="NCBI Taxonomy" id="121759"/>
    <lineage>
        <taxon>Eukaryota</taxon>
        <taxon>Fungi</taxon>
        <taxon>Dikarya</taxon>
        <taxon>Ascomycota</taxon>
        <taxon>Pezizomycotina</taxon>
        <taxon>Eurotiomycetes</taxon>
        <taxon>Eurotiomycetidae</taxon>
        <taxon>Onygenales</taxon>
        <taxon>Ajellomycetaceae</taxon>
        <taxon>Paracoccidioides</taxon>
    </lineage>
</organism>
<accession>A0A1D2J846</accession>
<dbReference type="EMBL" id="LZYO01000319">
    <property type="protein sequence ID" value="ODH18833.1"/>
    <property type="molecule type" value="Genomic_DNA"/>
</dbReference>
<dbReference type="Proteomes" id="UP000242814">
    <property type="component" value="Unassembled WGS sequence"/>
</dbReference>
<protein>
    <submittedName>
        <fullName evidence="1">Uncharacterized protein</fullName>
    </submittedName>
</protein>
<evidence type="ECO:0000313" key="1">
    <source>
        <dbReference type="EMBL" id="ODH18833.1"/>
    </source>
</evidence>
<proteinExistence type="predicted"/>